<protein>
    <submittedName>
        <fullName evidence="11">Ktr system potassium transporter B</fullName>
    </submittedName>
</protein>
<keyword evidence="4" id="KW-0633">Potassium transport</keyword>
<feature type="transmembrane region" description="Helical" evidence="10">
    <location>
        <begin position="224"/>
        <end position="245"/>
    </location>
</feature>
<proteinExistence type="predicted"/>
<feature type="transmembrane region" description="Helical" evidence="10">
    <location>
        <begin position="158"/>
        <end position="177"/>
    </location>
</feature>
<evidence type="ECO:0000313" key="11">
    <source>
        <dbReference type="EMBL" id="GGJ92794.1"/>
    </source>
</evidence>
<keyword evidence="5 10" id="KW-0812">Transmembrane</keyword>
<keyword evidence="9 10" id="KW-0472">Membrane</keyword>
<evidence type="ECO:0000256" key="1">
    <source>
        <dbReference type="ARBA" id="ARBA00004651"/>
    </source>
</evidence>
<keyword evidence="7 10" id="KW-1133">Transmembrane helix</keyword>
<keyword evidence="8" id="KW-0406">Ion transport</keyword>
<keyword evidence="2" id="KW-0813">Transport</keyword>
<reference evidence="11" key="2">
    <citation type="submission" date="2020-09" db="EMBL/GenBank/DDBJ databases">
        <authorList>
            <person name="Sun Q."/>
            <person name="Ohkuma M."/>
        </authorList>
    </citation>
    <scope>NUCLEOTIDE SEQUENCE</scope>
    <source>
        <strain evidence="11">JCM 14719</strain>
    </source>
</reference>
<feature type="transmembrane region" description="Helical" evidence="10">
    <location>
        <begin position="189"/>
        <end position="212"/>
    </location>
</feature>
<dbReference type="InterPro" id="IPR004772">
    <property type="entry name" value="TrkH"/>
</dbReference>
<feature type="transmembrane region" description="Helical" evidence="10">
    <location>
        <begin position="15"/>
        <end position="35"/>
    </location>
</feature>
<evidence type="ECO:0000256" key="7">
    <source>
        <dbReference type="ARBA" id="ARBA00022989"/>
    </source>
</evidence>
<keyword evidence="3" id="KW-1003">Cell membrane</keyword>
<sequence>MPEIKNAFHVQPAKLLALGFLGLILLGAFILWLPVSTHEGISFIDALFTATSAVCVTGLTVVDTSTTFTLFGQIVIMLLIQVGGIGFVTIAILIAVLLGRRIGLRERLVLQEAYGQVSLSGLIRLTQQIAVITVVVEGCGALLLAARFIPEYGVGNGLFYGLFHAVSAFNNAGFALWSDNLMGFAHDASVLLVIAALVILGGLGYTVILDIVRKKSVRRLSLHSKMMLIGTAALLIGSTLVFLALEGDNPKTLGPMGWGDKWLNAFFMAVVPRTAGFNSVDMAGLTDSSVYWTMLLMFIGGGPGSTAGGIKVTSLIVLILAVWSVLTRREDVQAMGRRISRDVVFRALAIVFFGGVIVFAGSFLLTLTEPDGTGLHKLLFETVSAFGTVGLSLNFTPHLSPLGKLVISVIMFLGRVGPLTVAYALAIPPRAKPIRYPKEDVLVG</sequence>
<reference evidence="11" key="1">
    <citation type="journal article" date="2014" name="Int. J. Syst. Evol. Microbiol.">
        <title>Complete genome sequence of Corynebacterium casei LMG S-19264T (=DSM 44701T), isolated from a smear-ripened cheese.</title>
        <authorList>
            <consortium name="US DOE Joint Genome Institute (JGI-PGF)"/>
            <person name="Walter F."/>
            <person name="Albersmeier A."/>
            <person name="Kalinowski J."/>
            <person name="Ruckert C."/>
        </authorList>
    </citation>
    <scope>NUCLEOTIDE SEQUENCE</scope>
    <source>
        <strain evidence="11">JCM 14719</strain>
    </source>
</reference>
<organism evidence="11 12">
    <name type="scientific">Calditerricola satsumensis</name>
    <dbReference type="NCBI Taxonomy" id="373054"/>
    <lineage>
        <taxon>Bacteria</taxon>
        <taxon>Bacillati</taxon>
        <taxon>Bacillota</taxon>
        <taxon>Bacilli</taxon>
        <taxon>Bacillales</taxon>
        <taxon>Bacillaceae</taxon>
        <taxon>Calditerricola</taxon>
    </lineage>
</organism>
<evidence type="ECO:0000256" key="2">
    <source>
        <dbReference type="ARBA" id="ARBA00022448"/>
    </source>
</evidence>
<keyword evidence="12" id="KW-1185">Reference proteome</keyword>
<evidence type="ECO:0000256" key="10">
    <source>
        <dbReference type="SAM" id="Phobius"/>
    </source>
</evidence>
<dbReference type="Pfam" id="PF02386">
    <property type="entry name" value="TrkH"/>
    <property type="match status" value="1"/>
</dbReference>
<dbReference type="NCBIfam" id="TIGR00933">
    <property type="entry name" value="2a38"/>
    <property type="match status" value="1"/>
</dbReference>
<feature type="transmembrane region" description="Helical" evidence="10">
    <location>
        <begin position="41"/>
        <end position="62"/>
    </location>
</feature>
<feature type="transmembrane region" description="Helical" evidence="10">
    <location>
        <begin position="343"/>
        <end position="365"/>
    </location>
</feature>
<evidence type="ECO:0000256" key="6">
    <source>
        <dbReference type="ARBA" id="ARBA00022958"/>
    </source>
</evidence>
<keyword evidence="6" id="KW-0630">Potassium</keyword>
<dbReference type="GO" id="GO:0005886">
    <property type="term" value="C:plasma membrane"/>
    <property type="evidence" value="ECO:0007669"/>
    <property type="project" value="UniProtKB-SubCell"/>
</dbReference>
<feature type="transmembrane region" description="Helical" evidence="10">
    <location>
        <begin position="290"/>
        <end position="323"/>
    </location>
</feature>
<evidence type="ECO:0000256" key="5">
    <source>
        <dbReference type="ARBA" id="ARBA00022692"/>
    </source>
</evidence>
<accession>A0A8J3BAD4</accession>
<dbReference type="PANTHER" id="PTHR32024">
    <property type="entry name" value="TRK SYSTEM POTASSIUM UPTAKE PROTEIN TRKG-RELATED"/>
    <property type="match status" value="1"/>
</dbReference>
<evidence type="ECO:0000256" key="9">
    <source>
        <dbReference type="ARBA" id="ARBA00023136"/>
    </source>
</evidence>
<feature type="transmembrane region" description="Helical" evidence="10">
    <location>
        <begin position="405"/>
        <end position="426"/>
    </location>
</feature>
<dbReference type="RefSeq" id="WP_054668871.1">
    <property type="nucleotide sequence ID" value="NZ_BMOF01000003.1"/>
</dbReference>
<dbReference type="InterPro" id="IPR003445">
    <property type="entry name" value="Cat_transpt"/>
</dbReference>
<evidence type="ECO:0000256" key="3">
    <source>
        <dbReference type="ARBA" id="ARBA00022475"/>
    </source>
</evidence>
<evidence type="ECO:0000256" key="4">
    <source>
        <dbReference type="ARBA" id="ARBA00022538"/>
    </source>
</evidence>
<dbReference type="GO" id="GO:0015379">
    <property type="term" value="F:potassium:chloride symporter activity"/>
    <property type="evidence" value="ECO:0007669"/>
    <property type="project" value="InterPro"/>
</dbReference>
<dbReference type="AlphaFoldDB" id="A0A8J3BAD4"/>
<dbReference type="PANTHER" id="PTHR32024:SF1">
    <property type="entry name" value="KTR SYSTEM POTASSIUM UPTAKE PROTEIN B"/>
    <property type="match status" value="1"/>
</dbReference>
<dbReference type="EMBL" id="BMOF01000003">
    <property type="protein sequence ID" value="GGJ92794.1"/>
    <property type="molecule type" value="Genomic_DNA"/>
</dbReference>
<feature type="transmembrane region" description="Helical" evidence="10">
    <location>
        <begin position="74"/>
        <end position="98"/>
    </location>
</feature>
<evidence type="ECO:0000256" key="8">
    <source>
        <dbReference type="ARBA" id="ARBA00023065"/>
    </source>
</evidence>
<comment type="caution">
    <text evidence="11">The sequence shown here is derived from an EMBL/GenBank/DDBJ whole genome shotgun (WGS) entry which is preliminary data.</text>
</comment>
<comment type="subcellular location">
    <subcellularLocation>
        <location evidence="1">Cell membrane</location>
        <topology evidence="1">Multi-pass membrane protein</topology>
    </subcellularLocation>
</comment>
<dbReference type="Proteomes" id="UP000637720">
    <property type="component" value="Unassembled WGS sequence"/>
</dbReference>
<gene>
    <name evidence="11" type="primary">ktrB</name>
    <name evidence="11" type="ORF">GCM10007043_03080</name>
</gene>
<evidence type="ECO:0000313" key="12">
    <source>
        <dbReference type="Proteomes" id="UP000637720"/>
    </source>
</evidence>
<name>A0A8J3BAD4_9BACI</name>